<name>A0ABP6D4W2_9ACTN</name>
<organism evidence="2 3">
    <name type="scientific">Actinomadura fulvescens</name>
    <dbReference type="NCBI Taxonomy" id="46160"/>
    <lineage>
        <taxon>Bacteria</taxon>
        <taxon>Bacillati</taxon>
        <taxon>Actinomycetota</taxon>
        <taxon>Actinomycetes</taxon>
        <taxon>Streptosporangiales</taxon>
        <taxon>Thermomonosporaceae</taxon>
        <taxon>Actinomadura</taxon>
    </lineage>
</organism>
<gene>
    <name evidence="2" type="ORF">GCM10010411_88710</name>
</gene>
<evidence type="ECO:0000313" key="2">
    <source>
        <dbReference type="EMBL" id="GAA2635868.1"/>
    </source>
</evidence>
<proteinExistence type="predicted"/>
<feature type="signal peptide" evidence="1">
    <location>
        <begin position="1"/>
        <end position="20"/>
    </location>
</feature>
<sequence length="69" mass="6719">MTTGVAFSAALLAFTPVAMADTPPAAPCTDTALIVPIAVPNGAGGIPVPPWSIPACPGTPSDTEPLPGH</sequence>
<dbReference type="Proteomes" id="UP001501509">
    <property type="component" value="Unassembled WGS sequence"/>
</dbReference>
<dbReference type="EMBL" id="BAAATD010000020">
    <property type="protein sequence ID" value="GAA2635868.1"/>
    <property type="molecule type" value="Genomic_DNA"/>
</dbReference>
<feature type="chain" id="PRO_5045595413" evidence="1">
    <location>
        <begin position="21"/>
        <end position="69"/>
    </location>
</feature>
<comment type="caution">
    <text evidence="2">The sequence shown here is derived from an EMBL/GenBank/DDBJ whole genome shotgun (WGS) entry which is preliminary data.</text>
</comment>
<evidence type="ECO:0000313" key="3">
    <source>
        <dbReference type="Proteomes" id="UP001501509"/>
    </source>
</evidence>
<reference evidence="3" key="1">
    <citation type="journal article" date="2019" name="Int. J. Syst. Evol. Microbiol.">
        <title>The Global Catalogue of Microorganisms (GCM) 10K type strain sequencing project: providing services to taxonomists for standard genome sequencing and annotation.</title>
        <authorList>
            <consortium name="The Broad Institute Genomics Platform"/>
            <consortium name="The Broad Institute Genome Sequencing Center for Infectious Disease"/>
            <person name="Wu L."/>
            <person name="Ma J."/>
        </authorList>
    </citation>
    <scope>NUCLEOTIDE SEQUENCE [LARGE SCALE GENOMIC DNA]</scope>
    <source>
        <strain evidence="3">JCM 6833</strain>
    </source>
</reference>
<evidence type="ECO:0000256" key="1">
    <source>
        <dbReference type="SAM" id="SignalP"/>
    </source>
</evidence>
<keyword evidence="3" id="KW-1185">Reference proteome</keyword>
<keyword evidence="1" id="KW-0732">Signal</keyword>
<accession>A0ABP6D4W2</accession>
<protein>
    <submittedName>
        <fullName evidence="2">Uncharacterized protein</fullName>
    </submittedName>
</protein>